<dbReference type="EMBL" id="JBJUIK010000015">
    <property type="protein sequence ID" value="KAL3502589.1"/>
    <property type="molecule type" value="Genomic_DNA"/>
</dbReference>
<sequence>MVAKIRALVYGMRMCCNLGFLDVCLESDSVNLCNVVNSHTSWKIDGYVQQIRSLMDQGHFVLHHVLREANSVADHLASLSYSTATSQSFTSSHYPAFLESLLHLDKCGTTNFRWRPPNGDTTDDDDEDCNQGAGIGGVLKRVMMLLVLLG</sequence>
<proteinExistence type="predicted"/>
<feature type="domain" description="RNase H type-1" evidence="1">
    <location>
        <begin position="2"/>
        <end position="78"/>
    </location>
</feature>
<evidence type="ECO:0000259" key="1">
    <source>
        <dbReference type="Pfam" id="PF13456"/>
    </source>
</evidence>
<dbReference type="AlphaFoldDB" id="A0ABD2Y4Z6"/>
<evidence type="ECO:0000313" key="2">
    <source>
        <dbReference type="EMBL" id="KAL3502589.1"/>
    </source>
</evidence>
<dbReference type="PANTHER" id="PTHR47723:SF19">
    <property type="entry name" value="POLYNUCLEOTIDYL TRANSFERASE, RIBONUCLEASE H-LIKE SUPERFAMILY PROTEIN"/>
    <property type="match status" value="1"/>
</dbReference>
<dbReference type="CDD" id="cd06222">
    <property type="entry name" value="RNase_H_like"/>
    <property type="match status" value="1"/>
</dbReference>
<dbReference type="PANTHER" id="PTHR47723">
    <property type="entry name" value="OS05G0353850 PROTEIN"/>
    <property type="match status" value="1"/>
</dbReference>
<dbReference type="SUPFAM" id="SSF53098">
    <property type="entry name" value="Ribonuclease H-like"/>
    <property type="match status" value="1"/>
</dbReference>
<gene>
    <name evidence="2" type="ORF">ACH5RR_037038</name>
</gene>
<dbReference type="InterPro" id="IPR053151">
    <property type="entry name" value="RNase_H-like"/>
</dbReference>
<dbReference type="InterPro" id="IPR044730">
    <property type="entry name" value="RNase_H-like_dom_plant"/>
</dbReference>
<protein>
    <recommendedName>
        <fullName evidence="1">RNase H type-1 domain-containing protein</fullName>
    </recommendedName>
</protein>
<name>A0ABD2Y4Z6_9GENT</name>
<reference evidence="2 3" key="1">
    <citation type="submission" date="2024-11" db="EMBL/GenBank/DDBJ databases">
        <title>A near-complete genome assembly of Cinchona calisaya.</title>
        <authorList>
            <person name="Lian D.C."/>
            <person name="Zhao X.W."/>
            <person name="Wei L."/>
        </authorList>
    </citation>
    <scope>NUCLEOTIDE SEQUENCE [LARGE SCALE GENOMIC DNA]</scope>
    <source>
        <tissue evidence="2">Nenye</tissue>
    </source>
</reference>
<organism evidence="2 3">
    <name type="scientific">Cinchona calisaya</name>
    <dbReference type="NCBI Taxonomy" id="153742"/>
    <lineage>
        <taxon>Eukaryota</taxon>
        <taxon>Viridiplantae</taxon>
        <taxon>Streptophyta</taxon>
        <taxon>Embryophyta</taxon>
        <taxon>Tracheophyta</taxon>
        <taxon>Spermatophyta</taxon>
        <taxon>Magnoliopsida</taxon>
        <taxon>eudicotyledons</taxon>
        <taxon>Gunneridae</taxon>
        <taxon>Pentapetalae</taxon>
        <taxon>asterids</taxon>
        <taxon>lamiids</taxon>
        <taxon>Gentianales</taxon>
        <taxon>Rubiaceae</taxon>
        <taxon>Cinchonoideae</taxon>
        <taxon>Cinchoneae</taxon>
        <taxon>Cinchona</taxon>
    </lineage>
</organism>
<dbReference type="Proteomes" id="UP001630127">
    <property type="component" value="Unassembled WGS sequence"/>
</dbReference>
<dbReference type="InterPro" id="IPR012337">
    <property type="entry name" value="RNaseH-like_sf"/>
</dbReference>
<evidence type="ECO:0000313" key="3">
    <source>
        <dbReference type="Proteomes" id="UP001630127"/>
    </source>
</evidence>
<dbReference type="Gene3D" id="3.30.420.10">
    <property type="entry name" value="Ribonuclease H-like superfamily/Ribonuclease H"/>
    <property type="match status" value="1"/>
</dbReference>
<accession>A0ABD2Y4Z6</accession>
<dbReference type="Pfam" id="PF13456">
    <property type="entry name" value="RVT_3"/>
    <property type="match status" value="1"/>
</dbReference>
<dbReference type="InterPro" id="IPR002156">
    <property type="entry name" value="RNaseH_domain"/>
</dbReference>
<dbReference type="InterPro" id="IPR036397">
    <property type="entry name" value="RNaseH_sf"/>
</dbReference>
<keyword evidence="3" id="KW-1185">Reference proteome</keyword>
<comment type="caution">
    <text evidence="2">The sequence shown here is derived from an EMBL/GenBank/DDBJ whole genome shotgun (WGS) entry which is preliminary data.</text>
</comment>